<dbReference type="GeneID" id="101900052"/>
<sequence>METSRFFVANLPTNTKEKDLRNLFQDYGEIKNIELKTKENLVDPNDVKVIAFVTLNIGQDDAQYCLKDLNWQKIYGQQIKVSLAKESFLERLKREREEAKAASDGNQLMAPKSVEEQSELLSAPKSNKRKIFDVDAELDDDDDVPADLMITKKRAANSLYNGKIVIQQDQDVQPIHVIEAKKSKTKTQAQLDDKSMSADQKRKESLNKMKNQYQQQKSAIQQALQGMDSSQKSKKIKFSDAESDTEESKVPVEVSKKLKTNIFGSDDEEGNENIEFKALPSGKKGEKLLKMQAHQSLDPRFRIDAKFVEGDDDEEEEEVEDQKDSAGKSEDNERDWQMNILEQVVGTKLDSGKRPEKDHKNKKMLRYDPSKDEHQKFERSKEEQVKKTKPTKTKDTSTEAATETPAPEVSKEVFYVVKDSLQESLRTRGEGFSLLSMFGQNDQLEERDEKLKQLGSEKILVNNKLDKLFTPAANPFSYDSSSESESEEVQEEQETAKGKENETQNTKKTKNKTKIAIESFFIPKTDARLKEGATFFIYKKTDEAAATEENYMEVREKLKRIIKTKIAKTKNSLAKSGYKIKKKVH</sequence>
<keyword evidence="1 2" id="KW-0694">RNA-binding</keyword>
<feature type="compositionally biased region" description="Basic and acidic residues" evidence="3">
    <location>
        <begin position="191"/>
        <end position="207"/>
    </location>
</feature>
<dbReference type="Pfam" id="PF00076">
    <property type="entry name" value="RRM_1"/>
    <property type="match status" value="1"/>
</dbReference>
<keyword evidence="5" id="KW-1185">Reference proteome</keyword>
<organism evidence="5 6">
    <name type="scientific">Musca domestica</name>
    <name type="common">House fly</name>
    <dbReference type="NCBI Taxonomy" id="7370"/>
    <lineage>
        <taxon>Eukaryota</taxon>
        <taxon>Metazoa</taxon>
        <taxon>Ecdysozoa</taxon>
        <taxon>Arthropoda</taxon>
        <taxon>Hexapoda</taxon>
        <taxon>Insecta</taxon>
        <taxon>Pterygota</taxon>
        <taxon>Neoptera</taxon>
        <taxon>Endopterygota</taxon>
        <taxon>Diptera</taxon>
        <taxon>Brachycera</taxon>
        <taxon>Muscomorpha</taxon>
        <taxon>Muscoidea</taxon>
        <taxon>Muscidae</taxon>
        <taxon>Musca</taxon>
    </lineage>
</organism>
<dbReference type="InterPro" id="IPR000504">
    <property type="entry name" value="RRM_dom"/>
</dbReference>
<dbReference type="OrthoDB" id="21643at2759"/>
<proteinExistence type="predicted"/>
<feature type="compositionally biased region" description="Low complexity" evidence="3">
    <location>
        <begin position="212"/>
        <end position="225"/>
    </location>
</feature>
<feature type="compositionally biased region" description="Basic and acidic residues" evidence="3">
    <location>
        <begin position="322"/>
        <end position="336"/>
    </location>
</feature>
<feature type="compositionally biased region" description="Acidic residues" evidence="3">
    <location>
        <begin position="482"/>
        <end position="493"/>
    </location>
</feature>
<reference evidence="6" key="1">
    <citation type="submission" date="2025-08" db="UniProtKB">
        <authorList>
            <consortium name="RefSeq"/>
        </authorList>
    </citation>
    <scope>IDENTIFICATION</scope>
    <source>
        <strain evidence="6">Aabys</strain>
        <tissue evidence="6">Whole body</tissue>
    </source>
</reference>
<evidence type="ECO:0000256" key="2">
    <source>
        <dbReference type="PROSITE-ProRule" id="PRU00176"/>
    </source>
</evidence>
<dbReference type="STRING" id="7370.A0A1I8MBP1"/>
<evidence type="ECO:0000313" key="6">
    <source>
        <dbReference type="RefSeq" id="XP_005189618.2"/>
    </source>
</evidence>
<feature type="compositionally biased region" description="Low complexity" evidence="3">
    <location>
        <begin position="398"/>
        <end position="408"/>
    </location>
</feature>
<dbReference type="SMART" id="SM00360">
    <property type="entry name" value="RRM"/>
    <property type="match status" value="1"/>
</dbReference>
<gene>
    <name evidence="6" type="primary">LOC101900052</name>
</gene>
<feature type="compositionally biased region" description="Basic and acidic residues" evidence="3">
    <location>
        <begin position="350"/>
        <end position="397"/>
    </location>
</feature>
<feature type="region of interest" description="Disordered" evidence="3">
    <location>
        <begin position="475"/>
        <end position="510"/>
    </location>
</feature>
<dbReference type="InterPro" id="IPR035979">
    <property type="entry name" value="RBD_domain_sf"/>
</dbReference>
<evidence type="ECO:0000259" key="4">
    <source>
        <dbReference type="PROSITE" id="PS50102"/>
    </source>
</evidence>
<dbReference type="SUPFAM" id="SSF54928">
    <property type="entry name" value="RNA-binding domain, RBD"/>
    <property type="match status" value="1"/>
</dbReference>
<name>A0A9J7D2F6_MUSDO</name>
<dbReference type="PANTHER" id="PTHR48029:SF1">
    <property type="entry name" value="NUCLEOLAR PROTEIN 8"/>
    <property type="match status" value="1"/>
</dbReference>
<feature type="domain" description="RRM" evidence="4">
    <location>
        <begin position="4"/>
        <end position="86"/>
    </location>
</feature>
<dbReference type="PROSITE" id="PS50102">
    <property type="entry name" value="RRM"/>
    <property type="match status" value="1"/>
</dbReference>
<dbReference type="Proteomes" id="UP001652621">
    <property type="component" value="Unplaced"/>
</dbReference>
<dbReference type="CDD" id="cd00590">
    <property type="entry name" value="RRM_SF"/>
    <property type="match status" value="1"/>
</dbReference>
<feature type="compositionally biased region" description="Basic and acidic residues" evidence="3">
    <location>
        <begin position="246"/>
        <end position="256"/>
    </location>
</feature>
<protein>
    <submittedName>
        <fullName evidence="6">Probable RNA-binding protein CG14230</fullName>
    </submittedName>
</protein>
<dbReference type="eggNOG" id="KOG4365">
    <property type="taxonomic scope" value="Eukaryota"/>
</dbReference>
<evidence type="ECO:0000256" key="3">
    <source>
        <dbReference type="SAM" id="MobiDB-lite"/>
    </source>
</evidence>
<feature type="region of interest" description="Disordered" evidence="3">
    <location>
        <begin position="183"/>
        <end position="408"/>
    </location>
</feature>
<accession>A0A9J7D2F6</accession>
<dbReference type="InterPro" id="IPR012677">
    <property type="entry name" value="Nucleotide-bd_a/b_plait_sf"/>
</dbReference>
<evidence type="ECO:0000313" key="5">
    <source>
        <dbReference type="Proteomes" id="UP001652621"/>
    </source>
</evidence>
<feature type="compositionally biased region" description="Basic and acidic residues" evidence="3">
    <location>
        <begin position="297"/>
        <end position="309"/>
    </location>
</feature>
<feature type="region of interest" description="Disordered" evidence="3">
    <location>
        <begin position="99"/>
        <end position="122"/>
    </location>
</feature>
<evidence type="ECO:0000256" key="1">
    <source>
        <dbReference type="ARBA" id="ARBA00022884"/>
    </source>
</evidence>
<dbReference type="Gene3D" id="3.30.70.330">
    <property type="match status" value="1"/>
</dbReference>
<dbReference type="PANTHER" id="PTHR48029">
    <property type="entry name" value="NUCLEOLAR PROTEIN 8"/>
    <property type="match status" value="1"/>
</dbReference>
<dbReference type="VEuPathDB" id="VectorBase:MDOMA2_003870"/>
<feature type="compositionally biased region" description="Acidic residues" evidence="3">
    <location>
        <begin position="310"/>
        <end position="321"/>
    </location>
</feature>
<dbReference type="RefSeq" id="XP_005189618.2">
    <property type="nucleotide sequence ID" value="XM_005189561.4"/>
</dbReference>
<dbReference type="VEuPathDB" id="VectorBase:MDOA003242"/>